<feature type="transmembrane region" description="Helical" evidence="7">
    <location>
        <begin position="383"/>
        <end position="403"/>
    </location>
</feature>
<dbReference type="RefSeq" id="WP_080758818.1">
    <property type="nucleotide sequence ID" value="NZ_CABVIB010000009.1"/>
</dbReference>
<dbReference type="FunFam" id="1.20.1250.20:FF:000018">
    <property type="entry name" value="MFS transporter permease"/>
    <property type="match status" value="1"/>
</dbReference>
<evidence type="ECO:0000256" key="7">
    <source>
        <dbReference type="SAM" id="Phobius"/>
    </source>
</evidence>
<feature type="transmembrane region" description="Helical" evidence="7">
    <location>
        <begin position="299"/>
        <end position="319"/>
    </location>
</feature>
<feature type="transmembrane region" description="Helical" evidence="7">
    <location>
        <begin position="36"/>
        <end position="53"/>
    </location>
</feature>
<accession>A0A5E7BWS2</accession>
<dbReference type="AlphaFoldDB" id="A0A5E7BWS2"/>
<feature type="transmembrane region" description="Helical" evidence="7">
    <location>
        <begin position="356"/>
        <end position="376"/>
    </location>
</feature>
<evidence type="ECO:0000256" key="3">
    <source>
        <dbReference type="ARBA" id="ARBA00022692"/>
    </source>
</evidence>
<dbReference type="InterPro" id="IPR011701">
    <property type="entry name" value="MFS"/>
</dbReference>
<keyword evidence="3 7" id="KW-0812">Transmembrane</keyword>
<gene>
    <name evidence="9" type="primary">nicT_4</name>
    <name evidence="9" type="ORF">PS712_02140</name>
</gene>
<feature type="transmembrane region" description="Helical" evidence="7">
    <location>
        <begin position="331"/>
        <end position="350"/>
    </location>
</feature>
<feature type="transmembrane region" description="Helical" evidence="7">
    <location>
        <begin position="266"/>
        <end position="287"/>
    </location>
</feature>
<keyword evidence="6 7" id="KW-0472">Membrane</keyword>
<dbReference type="Pfam" id="PF07690">
    <property type="entry name" value="MFS_1"/>
    <property type="match status" value="1"/>
</dbReference>
<evidence type="ECO:0000313" key="9">
    <source>
        <dbReference type="EMBL" id="VVN94297.1"/>
    </source>
</evidence>
<evidence type="ECO:0000256" key="5">
    <source>
        <dbReference type="ARBA" id="ARBA00022989"/>
    </source>
</evidence>
<evidence type="ECO:0000256" key="6">
    <source>
        <dbReference type="ARBA" id="ARBA00023136"/>
    </source>
</evidence>
<dbReference type="EMBL" id="CABVIB010000009">
    <property type="protein sequence ID" value="VVN94297.1"/>
    <property type="molecule type" value="Genomic_DNA"/>
</dbReference>
<feature type="transmembrane region" description="Helical" evidence="7">
    <location>
        <begin position="164"/>
        <end position="187"/>
    </location>
</feature>
<keyword evidence="4" id="KW-0058">Aromatic hydrocarbons catabolism</keyword>
<feature type="transmembrane region" description="Helical" evidence="7">
    <location>
        <begin position="423"/>
        <end position="443"/>
    </location>
</feature>
<dbReference type="SUPFAM" id="SSF103473">
    <property type="entry name" value="MFS general substrate transporter"/>
    <property type="match status" value="1"/>
</dbReference>
<feature type="transmembrane region" description="Helical" evidence="7">
    <location>
        <begin position="106"/>
        <end position="124"/>
    </location>
</feature>
<comment type="subcellular location">
    <subcellularLocation>
        <location evidence="1">Membrane</location>
        <topology evidence="1">Multi-pass membrane protein</topology>
    </subcellularLocation>
</comment>
<dbReference type="InterPro" id="IPR036259">
    <property type="entry name" value="MFS_trans_sf"/>
</dbReference>
<feature type="domain" description="Major facilitator superfamily (MFS) profile" evidence="8">
    <location>
        <begin position="40"/>
        <end position="447"/>
    </location>
</feature>
<dbReference type="GO" id="GO:0016020">
    <property type="term" value="C:membrane"/>
    <property type="evidence" value="ECO:0007669"/>
    <property type="project" value="UniProtKB-SubCell"/>
</dbReference>
<feature type="transmembrane region" description="Helical" evidence="7">
    <location>
        <begin position="130"/>
        <end position="152"/>
    </location>
</feature>
<evidence type="ECO:0000256" key="2">
    <source>
        <dbReference type="ARBA" id="ARBA00022448"/>
    </source>
</evidence>
<dbReference type="Proteomes" id="UP000326018">
    <property type="component" value="Unassembled WGS sequence"/>
</dbReference>
<dbReference type="PROSITE" id="PS50850">
    <property type="entry name" value="MFS"/>
    <property type="match status" value="1"/>
</dbReference>
<dbReference type="GO" id="GO:0022857">
    <property type="term" value="F:transmembrane transporter activity"/>
    <property type="evidence" value="ECO:0007669"/>
    <property type="project" value="InterPro"/>
</dbReference>
<dbReference type="PANTHER" id="PTHR43791">
    <property type="entry name" value="PERMEASE-RELATED"/>
    <property type="match status" value="1"/>
</dbReference>
<name>A0A5E7BWS2_PSEFL</name>
<reference evidence="9 10" key="1">
    <citation type="submission" date="2019-09" db="EMBL/GenBank/DDBJ databases">
        <authorList>
            <person name="Chandra G."/>
            <person name="Truman W A."/>
        </authorList>
    </citation>
    <scope>NUCLEOTIDE SEQUENCE [LARGE SCALE GENOMIC DNA]</scope>
    <source>
        <strain evidence="9">PS712</strain>
    </source>
</reference>
<dbReference type="InterPro" id="IPR020846">
    <property type="entry name" value="MFS_dom"/>
</dbReference>
<proteinExistence type="predicted"/>
<evidence type="ECO:0000259" key="8">
    <source>
        <dbReference type="PROSITE" id="PS50850"/>
    </source>
</evidence>
<keyword evidence="5 7" id="KW-1133">Transmembrane helix</keyword>
<dbReference type="PANTHER" id="PTHR43791:SF36">
    <property type="entry name" value="TRANSPORTER, PUTATIVE (AFU_ORTHOLOGUE AFUA_6G08340)-RELATED"/>
    <property type="match status" value="1"/>
</dbReference>
<feature type="transmembrane region" description="Helical" evidence="7">
    <location>
        <begin position="199"/>
        <end position="221"/>
    </location>
</feature>
<organism evidence="9 10">
    <name type="scientific">Pseudomonas fluorescens</name>
    <dbReference type="NCBI Taxonomy" id="294"/>
    <lineage>
        <taxon>Bacteria</taxon>
        <taxon>Pseudomonadati</taxon>
        <taxon>Pseudomonadota</taxon>
        <taxon>Gammaproteobacteria</taxon>
        <taxon>Pseudomonadales</taxon>
        <taxon>Pseudomonadaceae</taxon>
        <taxon>Pseudomonas</taxon>
    </lineage>
</organism>
<keyword evidence="2" id="KW-0813">Transport</keyword>
<dbReference type="Gene3D" id="1.20.1250.20">
    <property type="entry name" value="MFS general substrate transporter like domains"/>
    <property type="match status" value="2"/>
</dbReference>
<dbReference type="OrthoDB" id="9773957at2"/>
<evidence type="ECO:0000256" key="4">
    <source>
        <dbReference type="ARBA" id="ARBA00022797"/>
    </source>
</evidence>
<feature type="transmembrane region" description="Helical" evidence="7">
    <location>
        <begin position="73"/>
        <end position="94"/>
    </location>
</feature>
<protein>
    <submittedName>
        <fullName evidence="9">Metabolite transport protein NicT</fullName>
    </submittedName>
</protein>
<evidence type="ECO:0000313" key="10">
    <source>
        <dbReference type="Proteomes" id="UP000326018"/>
    </source>
</evidence>
<sequence>MTDQAKFIPGSALLPDAAVGNTQQSSAAADALFKRVALRLMPFLFICYVLNYIDRVNISFARLQFQSDLSMSAAAYGFGVGIFFVGYILFEVPSNLLLRRIGARRTISRIMVLWGAISLSMMFVQSETQFYIARLALGIAEAGFFPGIVYYISCWFPDRHRARIMSFFVLGIAASGIVGGPVSGWILGHFDGINELRGWQWLFLLEGLPPILMGVWAFWYLPDHPREAKWLSAKDRELLIRELEAPAPHVAKADHSFAAALKNPRVYICAFGWFSLTWGGSILNFWAPAIIRDAGISNFLHVGLLSAIPYAGGALFMILASRHSDLRKERVLHFSGLEILCAVGAIGLALTHSNVTLAIASLTVLAAGYLACMAIFWTIPTRFLAGTASAGTIALISSIGQIGSLTAGSAIGWLTSATQNMSAGIYLASAVLVLGSLVIGWLLPRLDQK</sequence>
<evidence type="ECO:0000256" key="1">
    <source>
        <dbReference type="ARBA" id="ARBA00004141"/>
    </source>
</evidence>
<dbReference type="CDD" id="cd17319">
    <property type="entry name" value="MFS_ExuT_GudP_like"/>
    <property type="match status" value="1"/>
</dbReference>